<proteinExistence type="predicted"/>
<comment type="caution">
    <text evidence="1">The sequence shown here is derived from an EMBL/GenBank/DDBJ whole genome shotgun (WGS) entry which is preliminary data.</text>
</comment>
<reference evidence="2" key="1">
    <citation type="journal article" date="2019" name="Int. J. Syst. Evol. Microbiol.">
        <title>The Global Catalogue of Microorganisms (GCM) 10K type strain sequencing project: providing services to taxonomists for standard genome sequencing and annotation.</title>
        <authorList>
            <consortium name="The Broad Institute Genomics Platform"/>
            <consortium name="The Broad Institute Genome Sequencing Center for Infectious Disease"/>
            <person name="Wu L."/>
            <person name="Ma J."/>
        </authorList>
    </citation>
    <scope>NUCLEOTIDE SEQUENCE [LARGE SCALE GENOMIC DNA]</scope>
    <source>
        <strain evidence="2">CGMCC 1.19032</strain>
    </source>
</reference>
<dbReference type="Proteomes" id="UP001595969">
    <property type="component" value="Unassembled WGS sequence"/>
</dbReference>
<keyword evidence="2" id="KW-1185">Reference proteome</keyword>
<evidence type="ECO:0000313" key="2">
    <source>
        <dbReference type="Proteomes" id="UP001595969"/>
    </source>
</evidence>
<dbReference type="RefSeq" id="WP_204653094.1">
    <property type="nucleotide sequence ID" value="NZ_JAFBFD010000005.1"/>
</dbReference>
<gene>
    <name evidence="1" type="ORF">ACFO5I_07280</name>
</gene>
<evidence type="ECO:0000313" key="1">
    <source>
        <dbReference type="EMBL" id="MFC4719534.1"/>
    </source>
</evidence>
<accession>A0ABV9MWM2</accession>
<dbReference type="EMBL" id="JBHSGS010000040">
    <property type="protein sequence ID" value="MFC4719534.1"/>
    <property type="molecule type" value="Genomic_DNA"/>
</dbReference>
<name>A0ABV9MWM2_9ENTE</name>
<protein>
    <submittedName>
        <fullName evidence="1">Uncharacterized protein</fullName>
    </submittedName>
</protein>
<organism evidence="1 2">
    <name type="scientific">Enterococcus lemanii</name>
    <dbReference type="NCBI Taxonomy" id="1159752"/>
    <lineage>
        <taxon>Bacteria</taxon>
        <taxon>Bacillati</taxon>
        <taxon>Bacillota</taxon>
        <taxon>Bacilli</taxon>
        <taxon>Lactobacillales</taxon>
        <taxon>Enterococcaceae</taxon>
        <taxon>Enterococcus</taxon>
    </lineage>
</organism>
<sequence length="52" mass="6366">MNYSVIAVTSTKETKEKRFRTYREALCYATNFRKIRKSKIYKDEKMLIDFSY</sequence>